<dbReference type="EMBL" id="CP001801">
    <property type="protein sequence ID" value="ACX95086.1"/>
    <property type="molecule type" value="Genomic_DNA"/>
</dbReference>
<dbReference type="OrthoDB" id="7063662at2"/>
<evidence type="ECO:0000313" key="2">
    <source>
        <dbReference type="EMBL" id="ACX95086.1"/>
    </source>
</evidence>
<dbReference type="RefSeq" id="WP_012823122.1">
    <property type="nucleotide sequence ID" value="NC_013422.1"/>
</dbReference>
<evidence type="ECO:0000256" key="1">
    <source>
        <dbReference type="SAM" id="SignalP"/>
    </source>
</evidence>
<dbReference type="KEGG" id="hna:Hneap_0223"/>
<dbReference type="AlphaFoldDB" id="D0KX72"/>
<protein>
    <recommendedName>
        <fullName evidence="4">Lipoprotein SmpA/OmlA domain-containing protein</fullName>
    </recommendedName>
</protein>
<proteinExistence type="predicted"/>
<dbReference type="Proteomes" id="UP000009102">
    <property type="component" value="Chromosome"/>
</dbReference>
<gene>
    <name evidence="2" type="ordered locus">Hneap_0223</name>
</gene>
<feature type="chain" id="PRO_5003009574" description="Lipoprotein SmpA/OmlA domain-containing protein" evidence="1">
    <location>
        <begin position="35"/>
        <end position="115"/>
    </location>
</feature>
<dbReference type="HOGENOM" id="CLU_170271_1_0_6"/>
<organism evidence="2 3">
    <name type="scientific">Halothiobacillus neapolitanus (strain ATCC 23641 / DSM 15147 / CIP 104769 / NCIMB 8539 / c2)</name>
    <name type="common">Thiobacillus neapolitanus</name>
    <dbReference type="NCBI Taxonomy" id="555778"/>
    <lineage>
        <taxon>Bacteria</taxon>
        <taxon>Pseudomonadati</taxon>
        <taxon>Pseudomonadota</taxon>
        <taxon>Gammaproteobacteria</taxon>
        <taxon>Chromatiales</taxon>
        <taxon>Halothiobacillaceae</taxon>
        <taxon>Halothiobacillus</taxon>
    </lineage>
</organism>
<name>D0KX72_HALNC</name>
<evidence type="ECO:0000313" key="3">
    <source>
        <dbReference type="Proteomes" id="UP000009102"/>
    </source>
</evidence>
<reference evidence="2 3" key="1">
    <citation type="submission" date="2009-10" db="EMBL/GenBank/DDBJ databases">
        <title>Complete sequence of Halothiobacillus neapolitanus c2.</title>
        <authorList>
            <consortium name="US DOE Joint Genome Institute"/>
            <person name="Lucas S."/>
            <person name="Copeland A."/>
            <person name="Lapidus A."/>
            <person name="Glavina del Rio T."/>
            <person name="Tice H."/>
            <person name="Bruce D."/>
            <person name="Goodwin L."/>
            <person name="Pitluck S."/>
            <person name="Davenport K."/>
            <person name="Brettin T."/>
            <person name="Detter J.C."/>
            <person name="Han C."/>
            <person name="Tapia R."/>
            <person name="Larimer F."/>
            <person name="Land M."/>
            <person name="Hauser L."/>
            <person name="Kyrpides N."/>
            <person name="Mikhailova N."/>
            <person name="Kerfeld C."/>
            <person name="Cannon G."/>
            <person name="Heinhort S."/>
        </authorList>
    </citation>
    <scope>NUCLEOTIDE SEQUENCE [LARGE SCALE GENOMIC DNA]</scope>
    <source>
        <strain evidence="3">ATCC 23641 / c2</strain>
    </source>
</reference>
<keyword evidence="3" id="KW-1185">Reference proteome</keyword>
<evidence type="ECO:0008006" key="4">
    <source>
        <dbReference type="Google" id="ProtNLM"/>
    </source>
</evidence>
<keyword evidence="1" id="KW-0732">Signal</keyword>
<dbReference type="STRING" id="555778.Hneap_0223"/>
<feature type="signal peptide" evidence="1">
    <location>
        <begin position="1"/>
        <end position="34"/>
    </location>
</feature>
<sequence>MDQRTSPFFSRFARNLSAIGIGVALVMGAQVASADELVMRPDINQAKPGSTYYVHGLSMNQITKKFGQPSRKLAPDPAKGTKYQPPITRWVYPEFTVYFEHGHAIHLVKHHKRPK</sequence>
<accession>D0KX72</accession>